<name>A0A6P4YW95_BRABE</name>
<dbReference type="PANTHER" id="PTHR22948:SF29">
    <property type="entry name" value="FI02030P-RELATED"/>
    <property type="match status" value="1"/>
</dbReference>
<dbReference type="Gene3D" id="2.30.30.140">
    <property type="match status" value="1"/>
</dbReference>
<dbReference type="Gene3D" id="2.40.50.90">
    <property type="match status" value="1"/>
</dbReference>
<dbReference type="InterPro" id="IPR050621">
    <property type="entry name" value="Tudor_domain_containing"/>
</dbReference>
<accession>A0A6P4YW95</accession>
<dbReference type="PANTHER" id="PTHR22948">
    <property type="entry name" value="TUDOR DOMAIN CONTAINING PROTEIN"/>
    <property type="match status" value="1"/>
</dbReference>
<organism evidence="3 4">
    <name type="scientific">Branchiostoma belcheri</name>
    <name type="common">Amphioxus</name>
    <dbReference type="NCBI Taxonomy" id="7741"/>
    <lineage>
        <taxon>Eukaryota</taxon>
        <taxon>Metazoa</taxon>
        <taxon>Chordata</taxon>
        <taxon>Cephalochordata</taxon>
        <taxon>Leptocardii</taxon>
        <taxon>Amphioxiformes</taxon>
        <taxon>Branchiostomatidae</taxon>
        <taxon>Branchiostoma</taxon>
    </lineage>
</organism>
<sequence>MPEEPSSPGDLSSPRVPTLPLPGKGRMLNVFIEDAIGPDHFVLRPFDSMELVSQLESDMDDFYENNVFPAADCVPVSGALYAAFVEEADAWERVCVKDIAQNGDVSVWGLDKGGYHVVSPANLRPLDARFRVIPAQAMMGKLGGVVPAKGDKWTSPTEELFRDLVQKKAFVGQLLSTPRSAGRRGHFRQVCLNLRLIDTSNPDRDVLVEDVLVSKGHARALALAE</sequence>
<keyword evidence="3" id="KW-1185">Reference proteome</keyword>
<evidence type="ECO:0000313" key="4">
    <source>
        <dbReference type="RefSeq" id="XP_019628618.1"/>
    </source>
</evidence>
<dbReference type="InterPro" id="IPR002999">
    <property type="entry name" value="Tudor"/>
</dbReference>
<dbReference type="InterPro" id="IPR035437">
    <property type="entry name" value="SNase_OB-fold_sf"/>
</dbReference>
<dbReference type="Proteomes" id="UP000515135">
    <property type="component" value="Unplaced"/>
</dbReference>
<evidence type="ECO:0000256" key="1">
    <source>
        <dbReference type="SAM" id="MobiDB-lite"/>
    </source>
</evidence>
<evidence type="ECO:0000313" key="3">
    <source>
        <dbReference type="Proteomes" id="UP000515135"/>
    </source>
</evidence>
<dbReference type="RefSeq" id="XP_019628618.1">
    <property type="nucleotide sequence ID" value="XM_019773059.1"/>
</dbReference>
<dbReference type="KEGG" id="bbel:109473175"/>
<evidence type="ECO:0000259" key="2">
    <source>
        <dbReference type="Pfam" id="PF00567"/>
    </source>
</evidence>
<dbReference type="AlphaFoldDB" id="A0A6P4YW95"/>
<dbReference type="Pfam" id="PF00567">
    <property type="entry name" value="TUDOR"/>
    <property type="match status" value="1"/>
</dbReference>
<dbReference type="OrthoDB" id="6433344at2759"/>
<feature type="domain" description="Tudor" evidence="2">
    <location>
        <begin position="26"/>
        <end position="143"/>
    </location>
</feature>
<protein>
    <submittedName>
        <fullName evidence="4">Tudor domain-containing protein 7B-like</fullName>
    </submittedName>
</protein>
<gene>
    <name evidence="4" type="primary">LOC109473175</name>
</gene>
<reference evidence="4" key="1">
    <citation type="submission" date="2025-08" db="UniProtKB">
        <authorList>
            <consortium name="RefSeq"/>
        </authorList>
    </citation>
    <scope>IDENTIFICATION</scope>
    <source>
        <tissue evidence="4">Gonad</tissue>
    </source>
</reference>
<feature type="region of interest" description="Disordered" evidence="1">
    <location>
        <begin position="1"/>
        <end position="20"/>
    </location>
</feature>
<dbReference type="GeneID" id="109473175"/>
<dbReference type="SUPFAM" id="SSF63748">
    <property type="entry name" value="Tudor/PWWP/MBT"/>
    <property type="match status" value="1"/>
</dbReference>
<proteinExistence type="predicted"/>